<feature type="domain" description="M23ase beta-sheet core" evidence="1">
    <location>
        <begin position="54"/>
        <end position="141"/>
    </location>
</feature>
<accession>A0A1M5N590</accession>
<dbReference type="Gene3D" id="2.70.70.10">
    <property type="entry name" value="Glucose Permease (Domain IIA)"/>
    <property type="match status" value="1"/>
</dbReference>
<keyword evidence="3" id="KW-1185">Reference proteome</keyword>
<dbReference type="CDD" id="cd12797">
    <property type="entry name" value="M23_peptidase"/>
    <property type="match status" value="1"/>
</dbReference>
<dbReference type="RefSeq" id="WP_073133438.1">
    <property type="nucleotide sequence ID" value="NZ_FQWQ01000001.1"/>
</dbReference>
<name>A0A1M5N590_9BACT</name>
<sequence length="172" mass="19326">MKYSKKKLFSVALTVIIVLGFLLPQQIMNPVSGADRKSYHPKSFWYYPWGKSGTHKGVDIFAKEGTAVGSATGGWVIYTGELKMGGNVVLVLGPKWRLHYYAHLQRIDANIFSWARQAEQIGTVGTTGNAKGKPAHLHYSIVTLIPYPWRIDSAPQGWKKMFYLNPIEFLNP</sequence>
<evidence type="ECO:0000313" key="3">
    <source>
        <dbReference type="Proteomes" id="UP000184212"/>
    </source>
</evidence>
<dbReference type="EMBL" id="FQWQ01000001">
    <property type="protein sequence ID" value="SHG84615.1"/>
    <property type="molecule type" value="Genomic_DNA"/>
</dbReference>
<gene>
    <name evidence="2" type="ORF">SAMN04488109_2110</name>
</gene>
<dbReference type="InterPro" id="IPR050570">
    <property type="entry name" value="Cell_wall_metabolism_enzyme"/>
</dbReference>
<dbReference type="GO" id="GO:0004222">
    <property type="term" value="F:metalloendopeptidase activity"/>
    <property type="evidence" value="ECO:0007669"/>
    <property type="project" value="TreeGrafter"/>
</dbReference>
<dbReference type="Pfam" id="PF01551">
    <property type="entry name" value="Peptidase_M23"/>
    <property type="match status" value="1"/>
</dbReference>
<dbReference type="STRING" id="947013.SAMN04488109_2110"/>
<protein>
    <submittedName>
        <fullName evidence="2">Peptidase family M23</fullName>
    </submittedName>
</protein>
<proteinExistence type="predicted"/>
<dbReference type="Proteomes" id="UP000184212">
    <property type="component" value="Unassembled WGS sequence"/>
</dbReference>
<dbReference type="PANTHER" id="PTHR21666">
    <property type="entry name" value="PEPTIDASE-RELATED"/>
    <property type="match status" value="1"/>
</dbReference>
<dbReference type="PANTHER" id="PTHR21666:SF268">
    <property type="entry name" value="PEPTIDASE M23 DOMAIN-CONTAINING PROTEIN"/>
    <property type="match status" value="1"/>
</dbReference>
<dbReference type="InterPro" id="IPR016047">
    <property type="entry name" value="M23ase_b-sheet_dom"/>
</dbReference>
<dbReference type="AlphaFoldDB" id="A0A1M5N590"/>
<dbReference type="OrthoDB" id="9810477at2"/>
<dbReference type="SUPFAM" id="SSF51261">
    <property type="entry name" value="Duplicated hybrid motif"/>
    <property type="match status" value="1"/>
</dbReference>
<evidence type="ECO:0000313" key="2">
    <source>
        <dbReference type="EMBL" id="SHG84615.1"/>
    </source>
</evidence>
<organism evidence="2 3">
    <name type="scientific">Chryseolinea serpens</name>
    <dbReference type="NCBI Taxonomy" id="947013"/>
    <lineage>
        <taxon>Bacteria</taxon>
        <taxon>Pseudomonadati</taxon>
        <taxon>Bacteroidota</taxon>
        <taxon>Cytophagia</taxon>
        <taxon>Cytophagales</taxon>
        <taxon>Fulvivirgaceae</taxon>
        <taxon>Chryseolinea</taxon>
    </lineage>
</organism>
<evidence type="ECO:0000259" key="1">
    <source>
        <dbReference type="Pfam" id="PF01551"/>
    </source>
</evidence>
<dbReference type="InterPro" id="IPR011055">
    <property type="entry name" value="Dup_hybrid_motif"/>
</dbReference>
<reference evidence="2 3" key="1">
    <citation type="submission" date="2016-11" db="EMBL/GenBank/DDBJ databases">
        <authorList>
            <person name="Jaros S."/>
            <person name="Januszkiewicz K."/>
            <person name="Wedrychowicz H."/>
        </authorList>
    </citation>
    <scope>NUCLEOTIDE SEQUENCE [LARGE SCALE GENOMIC DNA]</scope>
    <source>
        <strain evidence="2 3">DSM 24574</strain>
    </source>
</reference>